<dbReference type="Proteomes" id="UP000249829">
    <property type="component" value="Unassembled WGS sequence"/>
</dbReference>
<name>A0A2V5HFT2_ASPV1</name>
<dbReference type="AlphaFoldDB" id="A0A2V5HFT2"/>
<sequence length="89" mass="9722">MLKCEGWTRHRSSRRFRESRGYHGYNGTKRELNLAKGERHAEEQASGSSSSSKLSLHRLLHAAAAALVLALVALRCFHEGAGTTTATDG</sequence>
<gene>
    <name evidence="1" type="ORF">BO99DRAFT_429320</name>
</gene>
<protein>
    <submittedName>
        <fullName evidence="1">Uncharacterized protein</fullName>
    </submittedName>
</protein>
<dbReference type="EMBL" id="KZ825107">
    <property type="protein sequence ID" value="PYI23215.1"/>
    <property type="molecule type" value="Genomic_DNA"/>
</dbReference>
<organism evidence="1 2">
    <name type="scientific">Aspergillus violaceofuscus (strain CBS 115571)</name>
    <dbReference type="NCBI Taxonomy" id="1450538"/>
    <lineage>
        <taxon>Eukaryota</taxon>
        <taxon>Fungi</taxon>
        <taxon>Dikarya</taxon>
        <taxon>Ascomycota</taxon>
        <taxon>Pezizomycotina</taxon>
        <taxon>Eurotiomycetes</taxon>
        <taxon>Eurotiomycetidae</taxon>
        <taxon>Eurotiales</taxon>
        <taxon>Aspergillaceae</taxon>
        <taxon>Aspergillus</taxon>
    </lineage>
</organism>
<evidence type="ECO:0000313" key="1">
    <source>
        <dbReference type="EMBL" id="PYI23215.1"/>
    </source>
</evidence>
<proteinExistence type="predicted"/>
<accession>A0A2V5HFT2</accession>
<reference evidence="1 2" key="1">
    <citation type="submission" date="2018-02" db="EMBL/GenBank/DDBJ databases">
        <title>The genomes of Aspergillus section Nigri reveals drivers in fungal speciation.</title>
        <authorList>
            <consortium name="DOE Joint Genome Institute"/>
            <person name="Vesth T.C."/>
            <person name="Nybo J."/>
            <person name="Theobald S."/>
            <person name="Brandl J."/>
            <person name="Frisvad J.C."/>
            <person name="Nielsen K.F."/>
            <person name="Lyhne E.K."/>
            <person name="Kogle M.E."/>
            <person name="Kuo A."/>
            <person name="Riley R."/>
            <person name="Clum A."/>
            <person name="Nolan M."/>
            <person name="Lipzen A."/>
            <person name="Salamov A."/>
            <person name="Henrissat B."/>
            <person name="Wiebenga A."/>
            <person name="De vries R.P."/>
            <person name="Grigoriev I.V."/>
            <person name="Mortensen U.H."/>
            <person name="Andersen M.R."/>
            <person name="Baker S.E."/>
        </authorList>
    </citation>
    <scope>NUCLEOTIDE SEQUENCE [LARGE SCALE GENOMIC DNA]</scope>
    <source>
        <strain evidence="1 2">CBS 115571</strain>
    </source>
</reference>
<evidence type="ECO:0000313" key="2">
    <source>
        <dbReference type="Proteomes" id="UP000249829"/>
    </source>
</evidence>
<keyword evidence="2" id="KW-1185">Reference proteome</keyword>